<name>A0AAE0J6S3_9PEZI</name>
<comment type="caution">
    <text evidence="2">The sequence shown here is derived from an EMBL/GenBank/DDBJ whole genome shotgun (WGS) entry which is preliminary data.</text>
</comment>
<dbReference type="RefSeq" id="XP_062677457.1">
    <property type="nucleotide sequence ID" value="XM_062823283.1"/>
</dbReference>
<reference evidence="2" key="2">
    <citation type="submission" date="2023-06" db="EMBL/GenBank/DDBJ databases">
        <authorList>
            <consortium name="Lawrence Berkeley National Laboratory"/>
            <person name="Haridas S."/>
            <person name="Hensen N."/>
            <person name="Bonometti L."/>
            <person name="Westerberg I."/>
            <person name="Brannstrom I.O."/>
            <person name="Guillou S."/>
            <person name="Cros-Aarteil S."/>
            <person name="Calhoun S."/>
            <person name="Kuo A."/>
            <person name="Mondo S."/>
            <person name="Pangilinan J."/>
            <person name="Riley R."/>
            <person name="Labutti K."/>
            <person name="Andreopoulos B."/>
            <person name="Lipzen A."/>
            <person name="Chen C."/>
            <person name="Yanf M."/>
            <person name="Daum C."/>
            <person name="Ng V."/>
            <person name="Clum A."/>
            <person name="Steindorff A."/>
            <person name="Ohm R."/>
            <person name="Martin F."/>
            <person name="Silar P."/>
            <person name="Natvig D."/>
            <person name="Lalanne C."/>
            <person name="Gautier V."/>
            <person name="Ament-Velasquez S.L."/>
            <person name="Kruys A."/>
            <person name="Hutchinson M.I."/>
            <person name="Powell A.J."/>
            <person name="Barry K."/>
            <person name="Miller A.N."/>
            <person name="Grigoriev I.V."/>
            <person name="Debuchy R."/>
            <person name="Gladieux P."/>
            <person name="Thoren M.H."/>
            <person name="Johannesson H."/>
        </authorList>
    </citation>
    <scope>NUCLEOTIDE SEQUENCE</scope>
    <source>
        <strain evidence="2">CBS 560.94</strain>
    </source>
</reference>
<evidence type="ECO:0000313" key="3">
    <source>
        <dbReference type="Proteomes" id="UP001278500"/>
    </source>
</evidence>
<dbReference type="InterPro" id="IPR025633">
    <property type="entry name" value="DUF4291"/>
</dbReference>
<reference evidence="2" key="1">
    <citation type="journal article" date="2023" name="Mol. Phylogenet. Evol.">
        <title>Genome-scale phylogeny and comparative genomics of the fungal order Sordariales.</title>
        <authorList>
            <person name="Hensen N."/>
            <person name="Bonometti L."/>
            <person name="Westerberg I."/>
            <person name="Brannstrom I.O."/>
            <person name="Guillou S."/>
            <person name="Cros-Aarteil S."/>
            <person name="Calhoun S."/>
            <person name="Haridas S."/>
            <person name="Kuo A."/>
            <person name="Mondo S."/>
            <person name="Pangilinan J."/>
            <person name="Riley R."/>
            <person name="LaButti K."/>
            <person name="Andreopoulos B."/>
            <person name="Lipzen A."/>
            <person name="Chen C."/>
            <person name="Yan M."/>
            <person name="Daum C."/>
            <person name="Ng V."/>
            <person name="Clum A."/>
            <person name="Steindorff A."/>
            <person name="Ohm R.A."/>
            <person name="Martin F."/>
            <person name="Silar P."/>
            <person name="Natvig D.O."/>
            <person name="Lalanne C."/>
            <person name="Gautier V."/>
            <person name="Ament-Velasquez S.L."/>
            <person name="Kruys A."/>
            <person name="Hutchinson M.I."/>
            <person name="Powell A.J."/>
            <person name="Barry K."/>
            <person name="Miller A.N."/>
            <person name="Grigoriev I.V."/>
            <person name="Debuchy R."/>
            <person name="Gladieux P."/>
            <person name="Hiltunen Thoren M."/>
            <person name="Johannesson H."/>
        </authorList>
    </citation>
    <scope>NUCLEOTIDE SEQUENCE</scope>
    <source>
        <strain evidence="2">CBS 560.94</strain>
    </source>
</reference>
<protein>
    <recommendedName>
        <fullName evidence="4">ATP-dependent RNA helicase DHX8</fullName>
    </recommendedName>
</protein>
<feature type="region of interest" description="Disordered" evidence="1">
    <location>
        <begin position="107"/>
        <end position="155"/>
    </location>
</feature>
<accession>A0AAE0J6S3</accession>
<dbReference type="AlphaFoldDB" id="A0AAE0J6S3"/>
<feature type="compositionally biased region" description="Polar residues" evidence="1">
    <location>
        <begin position="107"/>
        <end position="138"/>
    </location>
</feature>
<sequence>MSFPNLPPKPPTRQIRALQDQDGATITVYQAYPSTIATAAVAHQRLDASPDFRTTRMTWIKPSWAWMLYRSGHSYKDPGQERILAIKMKREDFLGLLGKGVLTHVTTSTATASPRSGSRQKQQQQEEMTSDSQGGTNTETEKKASKKISRESKRKDRLQSLNVKIQWDPERTVRLDSLNYRSIQIGIPAGLIKEWAENMIVSIEDVTNKARELKRILDERPDVIDEELAELGLVPKETEFEVPVELRSRLGMSHDAPGLVTRTSF</sequence>
<gene>
    <name evidence="2" type="ORF">B0H65DRAFT_310167</name>
</gene>
<evidence type="ECO:0008006" key="4">
    <source>
        <dbReference type="Google" id="ProtNLM"/>
    </source>
</evidence>
<feature type="compositionally biased region" description="Basic and acidic residues" evidence="1">
    <location>
        <begin position="139"/>
        <end position="155"/>
    </location>
</feature>
<keyword evidence="3" id="KW-1185">Reference proteome</keyword>
<evidence type="ECO:0000313" key="2">
    <source>
        <dbReference type="EMBL" id="KAK3338006.1"/>
    </source>
</evidence>
<proteinExistence type="predicted"/>
<dbReference type="GeneID" id="87860437"/>
<dbReference type="Proteomes" id="UP001278500">
    <property type="component" value="Unassembled WGS sequence"/>
</dbReference>
<dbReference type="EMBL" id="JAUEPP010000008">
    <property type="protein sequence ID" value="KAK3338006.1"/>
    <property type="molecule type" value="Genomic_DNA"/>
</dbReference>
<dbReference type="PANTHER" id="PTHR38567:SF1">
    <property type="entry name" value="DUF4291 DOMAIN-CONTAINING PROTEIN"/>
    <property type="match status" value="1"/>
</dbReference>
<dbReference type="Pfam" id="PF14124">
    <property type="entry name" value="DUF4291"/>
    <property type="match status" value="2"/>
</dbReference>
<organism evidence="2 3">
    <name type="scientific">Neurospora tetraspora</name>
    <dbReference type="NCBI Taxonomy" id="94610"/>
    <lineage>
        <taxon>Eukaryota</taxon>
        <taxon>Fungi</taxon>
        <taxon>Dikarya</taxon>
        <taxon>Ascomycota</taxon>
        <taxon>Pezizomycotina</taxon>
        <taxon>Sordariomycetes</taxon>
        <taxon>Sordariomycetidae</taxon>
        <taxon>Sordariales</taxon>
        <taxon>Sordariaceae</taxon>
        <taxon>Neurospora</taxon>
    </lineage>
</organism>
<evidence type="ECO:0000256" key="1">
    <source>
        <dbReference type="SAM" id="MobiDB-lite"/>
    </source>
</evidence>
<dbReference type="PANTHER" id="PTHR38567">
    <property type="entry name" value="DUF4291 DOMAIN-CONTAINING PROTEIN"/>
    <property type="match status" value="1"/>
</dbReference>